<evidence type="ECO:0000313" key="2">
    <source>
        <dbReference type="Proteomes" id="UP000188320"/>
    </source>
</evidence>
<accession>A0A1R1PMM0</accession>
<comment type="caution">
    <text evidence="1">The sequence shown here is derived from an EMBL/GenBank/DDBJ whole genome shotgun (WGS) entry which is preliminary data.</text>
</comment>
<gene>
    <name evidence="1" type="ORF">AX774_g4325</name>
</gene>
<proteinExistence type="predicted"/>
<dbReference type="SUPFAM" id="SSF51197">
    <property type="entry name" value="Clavaminate synthase-like"/>
    <property type="match status" value="1"/>
</dbReference>
<dbReference type="EMBL" id="LSSK01000719">
    <property type="protein sequence ID" value="OMH82206.1"/>
    <property type="molecule type" value="Genomic_DNA"/>
</dbReference>
<organism evidence="1 2">
    <name type="scientific">Zancudomyces culisetae</name>
    <name type="common">Gut fungus</name>
    <name type="synonym">Smittium culisetae</name>
    <dbReference type="NCBI Taxonomy" id="1213189"/>
    <lineage>
        <taxon>Eukaryota</taxon>
        <taxon>Fungi</taxon>
        <taxon>Fungi incertae sedis</taxon>
        <taxon>Zoopagomycota</taxon>
        <taxon>Kickxellomycotina</taxon>
        <taxon>Harpellomycetes</taxon>
        <taxon>Harpellales</taxon>
        <taxon>Legeriomycetaceae</taxon>
        <taxon>Zancudomyces</taxon>
    </lineage>
</organism>
<name>A0A1R1PMM0_ZANCU</name>
<evidence type="ECO:0000313" key="1">
    <source>
        <dbReference type="EMBL" id="OMH82206.1"/>
    </source>
</evidence>
<dbReference type="OrthoDB" id="69177at2759"/>
<dbReference type="Gene3D" id="2.60.120.620">
    <property type="entry name" value="q2cbj1_9rhob like domain"/>
    <property type="match status" value="1"/>
</dbReference>
<dbReference type="AlphaFoldDB" id="A0A1R1PMM0"/>
<keyword evidence="2" id="KW-1185">Reference proteome</keyword>
<protein>
    <submittedName>
        <fullName evidence="1">Procollagen-lysine,2-oxoglutarate 5-dioxygenase 1</fullName>
    </submittedName>
</protein>
<sequence>MSAEAEAENEFNLFDELTKEEIQYLEFRKLEHIEKVNTILNLHGKTNSTEEGRDGQETTINSRRELLSKQRLLFNLSTNEHVVGSNYRTLRNAEPILVENVFKEDECQSVIHDAICVANTNLKEHQRGLDNESLTEEGWYSSRHSSFPTTDVPVNKLPKGTQELIYERIDEKVFPIVSQLTHIDRDFLIFRDVFIIKYSKEGQKGLVLHTDGCLVSFNILLNPKTDFEGGGTYFKLFDRAYHPNNIGDAIVHDARMEHSGLDVSAGCRYILVGFVDTVHI</sequence>
<keyword evidence="1" id="KW-0223">Dioxygenase</keyword>
<dbReference type="GO" id="GO:0051213">
    <property type="term" value="F:dioxygenase activity"/>
    <property type="evidence" value="ECO:0007669"/>
    <property type="project" value="UniProtKB-KW"/>
</dbReference>
<keyword evidence="1" id="KW-0560">Oxidoreductase</keyword>
<dbReference type="Proteomes" id="UP000188320">
    <property type="component" value="Unassembled WGS sequence"/>
</dbReference>
<reference evidence="2" key="1">
    <citation type="submission" date="2017-01" db="EMBL/GenBank/DDBJ databases">
        <authorList>
            <person name="Wang Y."/>
            <person name="White M."/>
            <person name="Kvist S."/>
            <person name="Moncalvo J.-M."/>
        </authorList>
    </citation>
    <scope>NUCLEOTIDE SEQUENCE [LARGE SCALE GENOMIC DNA]</scope>
    <source>
        <strain evidence="2">COL-18-3</strain>
    </source>
</reference>